<evidence type="ECO:0000313" key="3">
    <source>
        <dbReference type="Proteomes" id="UP001558652"/>
    </source>
</evidence>
<dbReference type="InterPro" id="IPR008496">
    <property type="entry name" value="TMEM222/RTE1"/>
</dbReference>
<dbReference type="AlphaFoldDB" id="A0ABD0YR76"/>
<dbReference type="EMBL" id="JBFDAA010000004">
    <property type="protein sequence ID" value="KAL1137734.1"/>
    <property type="molecule type" value="Genomic_DNA"/>
</dbReference>
<evidence type="ECO:0008006" key="4">
    <source>
        <dbReference type="Google" id="ProtNLM"/>
    </source>
</evidence>
<evidence type="ECO:0000256" key="1">
    <source>
        <dbReference type="SAM" id="Phobius"/>
    </source>
</evidence>
<evidence type="ECO:0000313" key="2">
    <source>
        <dbReference type="EMBL" id="KAL1137734.1"/>
    </source>
</evidence>
<protein>
    <recommendedName>
        <fullName evidence="4">Transmembrane protein 222</fullName>
    </recommendedName>
</protein>
<proteinExistence type="predicted"/>
<accession>A0ABD0YR76</accession>
<keyword evidence="3" id="KW-1185">Reference proteome</keyword>
<dbReference type="Proteomes" id="UP001558652">
    <property type="component" value="Unassembled WGS sequence"/>
</dbReference>
<keyword evidence="1" id="KW-0812">Transmembrane</keyword>
<dbReference type="PANTHER" id="PTHR20921">
    <property type="entry name" value="TRANSMEMBRANE PROTEIN 222"/>
    <property type="match status" value="1"/>
</dbReference>
<gene>
    <name evidence="2" type="ORF">AAG570_009430</name>
</gene>
<organism evidence="2 3">
    <name type="scientific">Ranatra chinensis</name>
    <dbReference type="NCBI Taxonomy" id="642074"/>
    <lineage>
        <taxon>Eukaryota</taxon>
        <taxon>Metazoa</taxon>
        <taxon>Ecdysozoa</taxon>
        <taxon>Arthropoda</taxon>
        <taxon>Hexapoda</taxon>
        <taxon>Insecta</taxon>
        <taxon>Pterygota</taxon>
        <taxon>Neoptera</taxon>
        <taxon>Paraneoptera</taxon>
        <taxon>Hemiptera</taxon>
        <taxon>Heteroptera</taxon>
        <taxon>Panheteroptera</taxon>
        <taxon>Nepomorpha</taxon>
        <taxon>Nepidae</taxon>
        <taxon>Ranatrinae</taxon>
        <taxon>Ranatra</taxon>
    </lineage>
</organism>
<feature type="transmembrane region" description="Helical" evidence="1">
    <location>
        <begin position="101"/>
        <end position="126"/>
    </location>
</feature>
<comment type="caution">
    <text evidence="2">The sequence shown here is derived from an EMBL/GenBank/DDBJ whole genome shotgun (WGS) entry which is preliminary data.</text>
</comment>
<name>A0ABD0YR76_9HEMI</name>
<reference evidence="2 3" key="1">
    <citation type="submission" date="2024-07" db="EMBL/GenBank/DDBJ databases">
        <title>Chromosome-level genome assembly of the water stick insect Ranatra chinensis (Heteroptera: Nepidae).</title>
        <authorList>
            <person name="Liu X."/>
        </authorList>
    </citation>
    <scope>NUCLEOTIDE SEQUENCE [LARGE SCALE GENOMIC DNA]</scope>
    <source>
        <strain evidence="2">Cailab_2021Rc</strain>
        <tissue evidence="2">Muscle</tissue>
    </source>
</reference>
<keyword evidence="1" id="KW-1133">Transmembrane helix</keyword>
<keyword evidence="1" id="KW-0472">Membrane</keyword>
<dbReference type="PANTHER" id="PTHR20921:SF0">
    <property type="entry name" value="TRANSMEMBRANE PROTEIN 222"/>
    <property type="match status" value="1"/>
</dbReference>
<dbReference type="Pfam" id="PF05608">
    <property type="entry name" value="RTE1"/>
    <property type="match status" value="1"/>
</dbReference>
<sequence>MGIGTSSGVIRDFAGSYYVSEDNMAFGKPTKYWKLDPSKSNCNWDLAIGSAVDVYKTRTHNLCIDNCHSMVAMALNNMKYDNSCNWNMVKLAFYLIFYSKYVSFGAVLKSWLPFCIILSAILIFSFHSKLGF</sequence>